<dbReference type="Pfam" id="PF14541">
    <property type="entry name" value="TAXi_C"/>
    <property type="match status" value="1"/>
</dbReference>
<accession>A0A3Q7JPG8</accession>
<dbReference type="PaxDb" id="4081-Solyc11g068880.1.1"/>
<dbReference type="SUPFAM" id="SSF50630">
    <property type="entry name" value="Acid proteases"/>
    <property type="match status" value="2"/>
</dbReference>
<dbReference type="PANTHER" id="PTHR47967:SF36">
    <property type="entry name" value="PEPTIDASE A1 DOMAIN-CONTAINING PROTEIN"/>
    <property type="match status" value="1"/>
</dbReference>
<dbReference type="Gramene" id="Solyc11g068880.2.1">
    <property type="protein sequence ID" value="Solyc11g068880.2.1"/>
    <property type="gene ID" value="Solyc11g068880.2"/>
</dbReference>
<evidence type="ECO:0000256" key="1">
    <source>
        <dbReference type="ARBA" id="ARBA00007447"/>
    </source>
</evidence>
<dbReference type="InterPro" id="IPR032799">
    <property type="entry name" value="TAXi_C"/>
</dbReference>
<organism evidence="6">
    <name type="scientific">Solanum lycopersicum</name>
    <name type="common">Tomato</name>
    <name type="synonym">Lycopersicon esculentum</name>
    <dbReference type="NCBI Taxonomy" id="4081"/>
    <lineage>
        <taxon>Eukaryota</taxon>
        <taxon>Viridiplantae</taxon>
        <taxon>Streptophyta</taxon>
        <taxon>Embryophyta</taxon>
        <taxon>Tracheophyta</taxon>
        <taxon>Spermatophyta</taxon>
        <taxon>Magnoliopsida</taxon>
        <taxon>eudicotyledons</taxon>
        <taxon>Gunneridae</taxon>
        <taxon>Pentapetalae</taxon>
        <taxon>asterids</taxon>
        <taxon>lamiids</taxon>
        <taxon>Solanales</taxon>
        <taxon>Solanaceae</taxon>
        <taxon>Solanoideae</taxon>
        <taxon>Solaneae</taxon>
        <taxon>Solanum</taxon>
        <taxon>Solanum subgen. Lycopersicon</taxon>
    </lineage>
</organism>
<dbReference type="Proteomes" id="UP000004994">
    <property type="component" value="Chromosome 11"/>
</dbReference>
<dbReference type="PANTHER" id="PTHR47967">
    <property type="entry name" value="OS07G0603500 PROTEIN-RELATED"/>
    <property type="match status" value="1"/>
</dbReference>
<dbReference type="EnsemblPlants" id="Solyc11g068880.2.1">
    <property type="protein sequence ID" value="Solyc11g068880.2.1"/>
    <property type="gene ID" value="Solyc11g068880.2"/>
</dbReference>
<dbReference type="InParanoid" id="A0A3Q7JPG8"/>
<evidence type="ECO:0000256" key="3">
    <source>
        <dbReference type="ARBA" id="ARBA00022801"/>
    </source>
</evidence>
<dbReference type="InterPro" id="IPR051708">
    <property type="entry name" value="Plant_Aspart_Prot_A1"/>
</dbReference>
<evidence type="ECO:0000313" key="7">
    <source>
        <dbReference type="Proteomes" id="UP000004994"/>
    </source>
</evidence>
<protein>
    <recommendedName>
        <fullName evidence="8">Peptidase A1 domain-containing protein</fullName>
    </recommendedName>
</protein>
<name>A0A3Q7JPG8_SOLLC</name>
<dbReference type="STRING" id="4081.A0A3Q7JPG8"/>
<keyword evidence="3" id="KW-0378">Hydrolase</keyword>
<reference evidence="6" key="2">
    <citation type="submission" date="2019-01" db="UniProtKB">
        <authorList>
            <consortium name="EnsemblPlants"/>
        </authorList>
    </citation>
    <scope>IDENTIFICATION</scope>
    <source>
        <strain evidence="6">cv. Heinz 1706</strain>
    </source>
</reference>
<evidence type="ECO:0008006" key="8">
    <source>
        <dbReference type="Google" id="ProtNLM"/>
    </source>
</evidence>
<dbReference type="InterPro" id="IPR021109">
    <property type="entry name" value="Peptidase_aspartic_dom_sf"/>
</dbReference>
<feature type="domain" description="Xylanase inhibitor C-terminal" evidence="4">
    <location>
        <begin position="75"/>
        <end position="132"/>
    </location>
</feature>
<evidence type="ECO:0000313" key="6">
    <source>
        <dbReference type="EnsemblPlants" id="Solyc11g068880.2.1"/>
    </source>
</evidence>
<sequence>MDTGSSFVWFPCTKKYQCSKCPVSSQKNPTFIPRLSSSARVLGCLNPKCSWIHPKKQPESLCHACESRNRTNWYYYVELTEITVGDQIVKVPYRYLAPNSLGNGGTIVDSGTTFTFLNHDIFVSVMNAFVNQGIKQCHCQR</sequence>
<dbReference type="Pfam" id="PF14543">
    <property type="entry name" value="TAXi_N"/>
    <property type="match status" value="1"/>
</dbReference>
<reference evidence="6" key="1">
    <citation type="journal article" date="2012" name="Nature">
        <title>The tomato genome sequence provides insights into fleshy fruit evolution.</title>
        <authorList>
            <consortium name="Tomato Genome Consortium"/>
        </authorList>
    </citation>
    <scope>NUCLEOTIDE SEQUENCE [LARGE SCALE GENOMIC DNA]</scope>
    <source>
        <strain evidence="6">cv. Heinz 1706</strain>
    </source>
</reference>
<evidence type="ECO:0000256" key="2">
    <source>
        <dbReference type="ARBA" id="ARBA00022670"/>
    </source>
</evidence>
<dbReference type="GO" id="GO:0008233">
    <property type="term" value="F:peptidase activity"/>
    <property type="evidence" value="ECO:0007669"/>
    <property type="project" value="UniProtKB-KW"/>
</dbReference>
<dbReference type="GO" id="GO:0006508">
    <property type="term" value="P:proteolysis"/>
    <property type="evidence" value="ECO:0007669"/>
    <property type="project" value="UniProtKB-KW"/>
</dbReference>
<dbReference type="InterPro" id="IPR032861">
    <property type="entry name" value="TAXi_N"/>
</dbReference>
<comment type="similarity">
    <text evidence="1">Belongs to the peptidase A1 family.</text>
</comment>
<proteinExistence type="inferred from homology"/>
<feature type="domain" description="Xylanase inhibitor N-terminal" evidence="5">
    <location>
        <begin position="1"/>
        <end position="73"/>
    </location>
</feature>
<dbReference type="AlphaFoldDB" id="A0A3Q7JPG8"/>
<evidence type="ECO:0000259" key="4">
    <source>
        <dbReference type="Pfam" id="PF14541"/>
    </source>
</evidence>
<dbReference type="Gene3D" id="2.40.70.10">
    <property type="entry name" value="Acid Proteases"/>
    <property type="match status" value="1"/>
</dbReference>
<keyword evidence="7" id="KW-1185">Reference proteome</keyword>
<keyword evidence="2" id="KW-0645">Protease</keyword>
<evidence type="ECO:0000259" key="5">
    <source>
        <dbReference type="Pfam" id="PF14543"/>
    </source>
</evidence>